<evidence type="ECO:0000256" key="7">
    <source>
        <dbReference type="ARBA" id="ARBA00023204"/>
    </source>
</evidence>
<dbReference type="Pfam" id="PF00488">
    <property type="entry name" value="MutS_V"/>
    <property type="match status" value="1"/>
</dbReference>
<dbReference type="GO" id="GO:0043570">
    <property type="term" value="P:maintenance of DNA repeat elements"/>
    <property type="evidence" value="ECO:0007669"/>
    <property type="project" value="UniProtKB-ARBA"/>
</dbReference>
<keyword evidence="3 9" id="KW-0547">Nucleotide-binding</keyword>
<reference evidence="11" key="1">
    <citation type="submission" date="2022-08" db="UniProtKB">
        <authorList>
            <consortium name="EnsemblMetazoa"/>
        </authorList>
    </citation>
    <scope>IDENTIFICATION</scope>
</reference>
<dbReference type="PANTHER" id="PTHR11361">
    <property type="entry name" value="DNA MISMATCH REPAIR PROTEIN MUTS FAMILY MEMBER"/>
    <property type="match status" value="1"/>
</dbReference>
<dbReference type="InterPro" id="IPR016151">
    <property type="entry name" value="DNA_mismatch_repair_MutS_N"/>
</dbReference>
<dbReference type="SUPFAM" id="SSF52540">
    <property type="entry name" value="P-loop containing nucleoside triphosphate hydrolases"/>
    <property type="match status" value="1"/>
</dbReference>
<organism evidence="11">
    <name type="scientific">Anopheles coluzzii</name>
    <name type="common">African malaria mosquito</name>
    <dbReference type="NCBI Taxonomy" id="1518534"/>
    <lineage>
        <taxon>Eukaryota</taxon>
        <taxon>Metazoa</taxon>
        <taxon>Ecdysozoa</taxon>
        <taxon>Arthropoda</taxon>
        <taxon>Hexapoda</taxon>
        <taxon>Insecta</taxon>
        <taxon>Pterygota</taxon>
        <taxon>Neoptera</taxon>
        <taxon>Endopterygota</taxon>
        <taxon>Diptera</taxon>
        <taxon>Nematocera</taxon>
        <taxon>Culicoidea</taxon>
        <taxon>Culicidae</taxon>
        <taxon>Anophelinae</taxon>
        <taxon>Anopheles</taxon>
    </lineage>
</organism>
<dbReference type="Pfam" id="PF05190">
    <property type="entry name" value="MutS_IV"/>
    <property type="match status" value="1"/>
</dbReference>
<comment type="subcellular location">
    <subcellularLocation>
        <location evidence="1">Nucleus</location>
    </subcellularLocation>
</comment>
<evidence type="ECO:0000256" key="2">
    <source>
        <dbReference type="ARBA" id="ARBA00006271"/>
    </source>
</evidence>
<dbReference type="VEuPathDB" id="VectorBase:ACON2_038077"/>
<dbReference type="GO" id="GO:0006312">
    <property type="term" value="P:mitotic recombination"/>
    <property type="evidence" value="ECO:0007669"/>
    <property type="project" value="TreeGrafter"/>
</dbReference>
<dbReference type="FunFam" id="3.40.50.300:FF:001115">
    <property type="entry name" value="DNA mismatch repair protein MSH2"/>
    <property type="match status" value="1"/>
</dbReference>
<evidence type="ECO:0000256" key="3">
    <source>
        <dbReference type="ARBA" id="ARBA00022741"/>
    </source>
</evidence>
<dbReference type="InterPro" id="IPR000432">
    <property type="entry name" value="DNA_mismatch_repair_MutS_C"/>
</dbReference>
<proteinExistence type="inferred from homology"/>
<dbReference type="InterPro" id="IPR007861">
    <property type="entry name" value="DNA_mismatch_repair_MutS_clamp"/>
</dbReference>
<comment type="similarity">
    <text evidence="2 9">Belongs to the DNA mismatch repair MutS family.</text>
</comment>
<sequence>LTSFLHSPWLFKHLVIRVPIIGCHIKSNETNFARIPYVCLSEYALRRICCELYLQYSRSVCIEQHFEMSTLKPLHCLNLDKAQQRTFIEFYKSLGEKPATTVRIFDRTDYYSCHGVDAAFVAKTLFKSSNAIKIMEVDNQQLPYVSLSKNNFEGLIRDLLLVRNYRIEVYSKESKRKHENDWSIQYKGSPGNLAHFEDVLFNNNNEMVIGSALIALHIRHESKQRMIGLGFIEVNERRMAVIEFVDDDFYTELEALIVVTGPKECLLPSVAAEYERVEQIMKRNNVIVTTRKVKEFMKDKVDVIDSLNKLLRFREGQHPNANTIPEVSKSLALSALGVILNYLELTQEPGNHGQFRLESLDANRFVHLDAAAVSALNLFPNPGTSVKSNAYRWQSVLGVLDRCRTPQGHRLMAQWMKQPLQDYEIIKDRHDIVEYFVNNTIVRSELYDNHLKKLPDIMFVLKRLLRRKASLQDIFRLYQVILRVPRMLTLLETNDLESIAVLNNIYNPIKDSLNDLKLFKSMVEQIIDLQAVEHGEYLVKADFDSQLKKRKEEMDEVYSKMKHHLSTVAKDIGLDAGSSIKLEFVSQHGYHFRITLKDETLIRKNNSYRILDAVKGGVRFITTKLQDYSESFATLKIAYEEQQQTIVAEVIRVAVGYVEPWTMLNSQIAYLDCLVSFAVSASTAPIPYVRPKMYREGPSVLKLIQVRHPCLELQEDVNYIANDAMFDAKETSTYIITGPNMGGKSTYIRSVGVTVLMAHIGSFVPCESAEMSIFDCILGRVGADDNFTKGLSTFMVEMIETAGIIRRATDRSLVIIDELGRGTSTYEGCGIAWSIAEWLAKESKCFTLFATHFQEITDLASYVENVKNCHMQAIVDGECLTLLYQVKPGVMEKSFGIQVAKLANFPPGVIKLAQKFYNECEDHRGVIKEKHDTDCLAVLQKCFSEIDNFDCDSDNFALTPDALERLLFLVN</sequence>
<dbReference type="SMART" id="SM00534">
    <property type="entry name" value="MUTSac"/>
    <property type="match status" value="1"/>
</dbReference>
<dbReference type="Gene3D" id="3.40.1170.10">
    <property type="entry name" value="DNA repair protein MutS, domain I"/>
    <property type="match status" value="1"/>
</dbReference>
<dbReference type="InterPro" id="IPR036678">
    <property type="entry name" value="MutS_con_dom_sf"/>
</dbReference>
<dbReference type="Pfam" id="PF05192">
    <property type="entry name" value="MutS_III"/>
    <property type="match status" value="1"/>
</dbReference>
<dbReference type="FunFam" id="3.30.420.110:FF:000002">
    <property type="entry name" value="DNA mismatch repair protein"/>
    <property type="match status" value="1"/>
</dbReference>
<keyword evidence="6 9" id="KW-0238">DNA-binding</keyword>
<dbReference type="GO" id="GO:0140664">
    <property type="term" value="F:ATP-dependent DNA damage sensor activity"/>
    <property type="evidence" value="ECO:0007669"/>
    <property type="project" value="InterPro"/>
</dbReference>
<dbReference type="Proteomes" id="UP000075882">
    <property type="component" value="Unassembled WGS sequence"/>
</dbReference>
<dbReference type="EnsemblMetazoa" id="ACOM022637-RA">
    <property type="protein sequence ID" value="ACOM022637-PA.1"/>
    <property type="gene ID" value="ACOM022637"/>
</dbReference>
<dbReference type="InterPro" id="IPR011184">
    <property type="entry name" value="DNA_mismatch_repair_Msh2"/>
</dbReference>
<dbReference type="GO" id="GO:0006298">
    <property type="term" value="P:mismatch repair"/>
    <property type="evidence" value="ECO:0007669"/>
    <property type="project" value="InterPro"/>
</dbReference>
<dbReference type="InterPro" id="IPR045076">
    <property type="entry name" value="MutS"/>
</dbReference>
<dbReference type="FunFam" id="1.10.1420.10:FF:000034">
    <property type="entry name" value="DNA mismatch repair protein msh2"/>
    <property type="match status" value="1"/>
</dbReference>
<name>A0A8W7P048_ANOCL</name>
<accession>A0A8W7P048</accession>
<evidence type="ECO:0000256" key="8">
    <source>
        <dbReference type="ARBA" id="ARBA00023242"/>
    </source>
</evidence>
<evidence type="ECO:0000256" key="4">
    <source>
        <dbReference type="ARBA" id="ARBA00022763"/>
    </source>
</evidence>
<evidence type="ECO:0000256" key="5">
    <source>
        <dbReference type="ARBA" id="ARBA00022840"/>
    </source>
</evidence>
<comment type="function">
    <text evidence="9">Component of the post-replicative DNA mismatch repair system (MMR).</text>
</comment>
<keyword evidence="4 9" id="KW-0227">DNA damage</keyword>
<dbReference type="PANTHER" id="PTHR11361:SF35">
    <property type="entry name" value="DNA MISMATCH REPAIR PROTEIN MSH2"/>
    <property type="match status" value="1"/>
</dbReference>
<dbReference type="GO" id="GO:0005524">
    <property type="term" value="F:ATP binding"/>
    <property type="evidence" value="ECO:0007669"/>
    <property type="project" value="UniProtKB-KW"/>
</dbReference>
<dbReference type="PIRSF" id="PIRSF005813">
    <property type="entry name" value="MSH2"/>
    <property type="match status" value="1"/>
</dbReference>
<dbReference type="Gene3D" id="3.40.50.300">
    <property type="entry name" value="P-loop containing nucleotide triphosphate hydrolases"/>
    <property type="match status" value="1"/>
</dbReference>
<keyword evidence="7 9" id="KW-0234">DNA repair</keyword>
<evidence type="ECO:0000256" key="9">
    <source>
        <dbReference type="RuleBase" id="RU003756"/>
    </source>
</evidence>
<dbReference type="Pfam" id="PF05188">
    <property type="entry name" value="MutS_II"/>
    <property type="match status" value="1"/>
</dbReference>
<dbReference type="Gene3D" id="3.30.420.110">
    <property type="entry name" value="MutS, connector domain"/>
    <property type="match status" value="1"/>
</dbReference>
<dbReference type="InterPro" id="IPR007860">
    <property type="entry name" value="DNA_mmatch_repair_MutS_con_dom"/>
</dbReference>
<dbReference type="GO" id="GO:0032301">
    <property type="term" value="C:MutSalpha complex"/>
    <property type="evidence" value="ECO:0007669"/>
    <property type="project" value="TreeGrafter"/>
</dbReference>
<dbReference type="InterPro" id="IPR007696">
    <property type="entry name" value="DNA_mismatch_repair_MutS_core"/>
</dbReference>
<evidence type="ECO:0000313" key="11">
    <source>
        <dbReference type="EnsemblMetazoa" id="ACOM022637-PA.1"/>
    </source>
</evidence>
<keyword evidence="5" id="KW-0067">ATP-binding</keyword>
<dbReference type="AlphaFoldDB" id="A0A8W7P048"/>
<dbReference type="Pfam" id="PF01624">
    <property type="entry name" value="MutS_I"/>
    <property type="match status" value="1"/>
</dbReference>
<dbReference type="InterPro" id="IPR027417">
    <property type="entry name" value="P-loop_NTPase"/>
</dbReference>
<evidence type="ECO:0000256" key="1">
    <source>
        <dbReference type="ARBA" id="ARBA00004123"/>
    </source>
</evidence>
<dbReference type="InterPro" id="IPR036187">
    <property type="entry name" value="DNA_mismatch_repair_MutS_sf"/>
</dbReference>
<dbReference type="SUPFAM" id="SSF48334">
    <property type="entry name" value="DNA repair protein MutS, domain III"/>
    <property type="match status" value="1"/>
</dbReference>
<dbReference type="InterPro" id="IPR007695">
    <property type="entry name" value="DNA_mismatch_repair_MutS-lik_N"/>
</dbReference>
<protein>
    <recommendedName>
        <fullName evidence="10">DNA mismatch repair proteins mutS family domain-containing protein</fullName>
    </recommendedName>
</protein>
<dbReference type="SMART" id="SM00533">
    <property type="entry name" value="MUTSd"/>
    <property type="match status" value="1"/>
</dbReference>
<dbReference type="PROSITE" id="PS00486">
    <property type="entry name" value="DNA_MISMATCH_REPAIR_2"/>
    <property type="match status" value="1"/>
</dbReference>
<evidence type="ECO:0000259" key="10">
    <source>
        <dbReference type="PROSITE" id="PS00486"/>
    </source>
</evidence>
<dbReference type="Gene3D" id="1.10.1420.10">
    <property type="match status" value="2"/>
</dbReference>
<feature type="domain" description="DNA mismatch repair proteins mutS family" evidence="10">
    <location>
        <begin position="812"/>
        <end position="828"/>
    </location>
</feature>
<evidence type="ECO:0000256" key="6">
    <source>
        <dbReference type="ARBA" id="ARBA00023125"/>
    </source>
</evidence>
<keyword evidence="8" id="KW-0539">Nucleus</keyword>
<dbReference type="FunFam" id="3.40.1170.10:FF:000003">
    <property type="entry name" value="DNA mismatch repair protein"/>
    <property type="match status" value="1"/>
</dbReference>
<dbReference type="GO" id="GO:0030983">
    <property type="term" value="F:mismatched DNA binding"/>
    <property type="evidence" value="ECO:0007669"/>
    <property type="project" value="InterPro"/>
</dbReference>